<dbReference type="GO" id="GO:0046982">
    <property type="term" value="F:protein heterodimerization activity"/>
    <property type="evidence" value="ECO:0007669"/>
    <property type="project" value="InterPro"/>
</dbReference>
<feature type="compositionally biased region" description="Polar residues" evidence="1">
    <location>
        <begin position="268"/>
        <end position="282"/>
    </location>
</feature>
<dbReference type="InterPro" id="IPR009072">
    <property type="entry name" value="Histone-fold"/>
</dbReference>
<dbReference type="Proteomes" id="UP000078559">
    <property type="component" value="Chromosome 6"/>
</dbReference>
<feature type="region of interest" description="Disordered" evidence="1">
    <location>
        <begin position="432"/>
        <end position="776"/>
    </location>
</feature>
<feature type="region of interest" description="Disordered" evidence="1">
    <location>
        <begin position="84"/>
        <end position="164"/>
    </location>
</feature>
<dbReference type="PANTHER" id="PTHR15992:SF5">
    <property type="entry name" value="HOLLIDAY JUNCTION RECOGNITION PROTEIN"/>
    <property type="match status" value="1"/>
</dbReference>
<name>A0A194W4G8_CYTMA</name>
<sequence length="908" mass="99818">MEPPTKRQRVGLGSTETETEDELDFNPEELNQRRDPAFQLEQARDRAAYRLKSRFEDIFAKYERDFTGIGDEIDLRTGQVVVDNGHLESMRSVKDTGDGEEDDEDSEQEEERIMHGGKVAGSTPSDAVLRKDPWAVAGANSNRSPLSPMIGGPPRLSSMMFPGGNAFMTPPRSFDSFDSGASLSLDPTWQAPDLPRSAFLGNSFGGPGRQYSFGMGASAKKVIRSNLTAPRDRDEEDEDVLLGVSGNVHKQKEPVKESPLIKEKFPTVDSSPHNDSGLNQLIQEVIENIPETPPSVQKPIPSKTGTLRQLSARKMSTQPKVETKRRPRERPQKDTGEHYKMGSTGATLDVSKEDVSVESPTESIKARSNDRPRASRVSTISQANEPRGKNSSFQEGDLEIYQDVTGIPIDKSRGQALYVNIESRNIKRNGSHTLDVQDWPHAKRTHKKSIGPGKQHEKPSTVQETFERNVIDPVFTFSDEENLPTRTKEKHRRKSEPAKPDALQVLQAPQPNLQRPPLDKDLLERNIVDPSYAFSDEDSLLPRRAKTTKRQPKSAVSAKLSPEGDSSARGQSDNRPVSEPKETHDISSRRKGRRQSMHSAHKPDTAVDTPVDDTEGPVASNALPADSEFQGKPSSTNTNASRSRNQTRRGNESTTASVSVHEEQSVDQEAEGSYSFLCPTVKRRPGKPSRPGVERVASPELGEFTIPDAEADTPEVGKDKAGTEEPLPAAAIHAPPQQPSTPQSKSKAADRTTPSSSSSKPGLLISLLSDDEDEEDEISFDLSAFTPSGHHRILVHRPQHPHKTTPHMNTNSTASKKKRASGLLFGTSSTSKIRKHRTPGSKGKEGKGKRRDSTNSLARSVVKVRQESFIRAPSPAGSVVQTPGGTKRRCGQDGFRCDRDFCFVCISI</sequence>
<reference evidence="2" key="1">
    <citation type="submission" date="2014-12" db="EMBL/GenBank/DDBJ databases">
        <title>Genome Sequence of Valsa Canker Pathogens Uncovers a Specific Adaption of Colonization on Woody Bark.</title>
        <authorList>
            <person name="Yin Z."/>
            <person name="Liu H."/>
            <person name="Gao X."/>
            <person name="Li Z."/>
            <person name="Song N."/>
            <person name="Ke X."/>
            <person name="Dai Q."/>
            <person name="Wu Y."/>
            <person name="Sun Y."/>
            <person name="Xu J.-R."/>
            <person name="Kang Z.K."/>
            <person name="Wang L."/>
            <person name="Huang L."/>
        </authorList>
    </citation>
    <scope>NUCLEOTIDE SEQUENCE [LARGE SCALE GENOMIC DNA]</scope>
    <source>
        <strain evidence="2">03-8</strain>
    </source>
</reference>
<feature type="compositionally biased region" description="Basic and acidic residues" evidence="1">
    <location>
        <begin position="517"/>
        <end position="527"/>
    </location>
</feature>
<feature type="compositionally biased region" description="Acidic residues" evidence="1">
    <location>
        <begin position="17"/>
        <end position="27"/>
    </location>
</feature>
<evidence type="ECO:0000313" key="3">
    <source>
        <dbReference type="Proteomes" id="UP000078559"/>
    </source>
</evidence>
<feature type="compositionally biased region" description="Basic residues" evidence="1">
    <location>
        <begin position="589"/>
        <end position="600"/>
    </location>
</feature>
<dbReference type="AlphaFoldDB" id="A0A194W4G8"/>
<dbReference type="GO" id="GO:0005634">
    <property type="term" value="C:nucleus"/>
    <property type="evidence" value="ECO:0007669"/>
    <property type="project" value="InterPro"/>
</dbReference>
<evidence type="ECO:0000256" key="1">
    <source>
        <dbReference type="SAM" id="MobiDB-lite"/>
    </source>
</evidence>
<feature type="compositionally biased region" description="Basic and acidic residues" evidence="1">
    <location>
        <begin position="321"/>
        <end position="340"/>
    </location>
</feature>
<proteinExistence type="predicted"/>
<feature type="compositionally biased region" description="Basic and acidic residues" evidence="1">
    <location>
        <begin position="85"/>
        <end position="97"/>
    </location>
</feature>
<accession>A0A194W4G8</accession>
<gene>
    <name evidence="2" type="ORF">VM1G_06018</name>
</gene>
<feature type="compositionally biased region" description="Basic and acidic residues" evidence="1">
    <location>
        <begin position="364"/>
        <end position="373"/>
    </location>
</feature>
<feature type="region of interest" description="Disordered" evidence="1">
    <location>
        <begin position="226"/>
        <end position="396"/>
    </location>
</feature>
<feature type="compositionally biased region" description="Low complexity" evidence="1">
    <location>
        <begin position="726"/>
        <end position="746"/>
    </location>
</feature>
<dbReference type="EMBL" id="CM003103">
    <property type="protein sequence ID" value="KUI70945.1"/>
    <property type="molecule type" value="Genomic_DNA"/>
</dbReference>
<feature type="compositionally biased region" description="Basic residues" evidence="1">
    <location>
        <begin position="543"/>
        <end position="552"/>
    </location>
</feature>
<dbReference type="Gene3D" id="1.10.20.10">
    <property type="entry name" value="Histone, subunit A"/>
    <property type="match status" value="1"/>
</dbReference>
<dbReference type="InterPro" id="IPR018465">
    <property type="entry name" value="Scm3/HJURP"/>
</dbReference>
<feature type="compositionally biased region" description="Low complexity" evidence="1">
    <location>
        <begin position="634"/>
        <end position="644"/>
    </location>
</feature>
<feature type="compositionally biased region" description="Basic residues" evidence="1">
    <location>
        <begin position="796"/>
        <end position="805"/>
    </location>
</feature>
<feature type="compositionally biased region" description="Acidic residues" evidence="1">
    <location>
        <begin position="98"/>
        <end position="110"/>
    </location>
</feature>
<keyword evidence="3" id="KW-1185">Reference proteome</keyword>
<feature type="region of interest" description="Disordered" evidence="1">
    <location>
        <begin position="1"/>
        <end position="35"/>
    </location>
</feature>
<dbReference type="OrthoDB" id="2420608at2759"/>
<feature type="compositionally biased region" description="Polar residues" evidence="1">
    <location>
        <begin position="303"/>
        <end position="320"/>
    </location>
</feature>
<organism evidence="2 3">
    <name type="scientific">Cytospora mali</name>
    <name type="common">Apple Valsa canker fungus</name>
    <name type="synonym">Valsa mali</name>
    <dbReference type="NCBI Taxonomy" id="578113"/>
    <lineage>
        <taxon>Eukaryota</taxon>
        <taxon>Fungi</taxon>
        <taxon>Dikarya</taxon>
        <taxon>Ascomycota</taxon>
        <taxon>Pezizomycotina</taxon>
        <taxon>Sordariomycetes</taxon>
        <taxon>Sordariomycetidae</taxon>
        <taxon>Diaporthales</taxon>
        <taxon>Cytosporaceae</taxon>
        <taxon>Cytospora</taxon>
    </lineage>
</organism>
<feature type="compositionally biased region" description="Basic and acidic residues" evidence="1">
    <location>
        <begin position="576"/>
        <end position="588"/>
    </location>
</feature>
<feature type="compositionally biased region" description="Basic and acidic residues" evidence="1">
    <location>
        <begin position="250"/>
        <end position="266"/>
    </location>
</feature>
<feature type="compositionally biased region" description="Basic and acidic residues" evidence="1">
    <location>
        <begin position="454"/>
        <end position="470"/>
    </location>
</feature>
<protein>
    <submittedName>
        <fullName evidence="2">Uncharacterized protein PB1A10.02</fullName>
    </submittedName>
</protein>
<feature type="region of interest" description="Disordered" evidence="1">
    <location>
        <begin position="796"/>
        <end position="858"/>
    </location>
</feature>
<dbReference type="Pfam" id="PF10384">
    <property type="entry name" value="Scm3"/>
    <property type="match status" value="1"/>
</dbReference>
<dbReference type="PANTHER" id="PTHR15992">
    <property type="entry name" value="HOLLIDAY JUNCTION RECOGNITION PROTEIN"/>
    <property type="match status" value="1"/>
</dbReference>
<feature type="compositionally biased region" description="Polar residues" evidence="1">
    <location>
        <begin position="376"/>
        <end position="394"/>
    </location>
</feature>
<dbReference type="GO" id="GO:0042393">
    <property type="term" value="F:histone binding"/>
    <property type="evidence" value="ECO:0007669"/>
    <property type="project" value="InterPro"/>
</dbReference>
<evidence type="ECO:0000313" key="2">
    <source>
        <dbReference type="EMBL" id="KUI70945.1"/>
    </source>
</evidence>
<feature type="compositionally biased region" description="Low complexity" evidence="1">
    <location>
        <begin position="755"/>
        <end position="768"/>
    </location>
</feature>